<keyword evidence="7" id="KW-0406">Ion transport</keyword>
<dbReference type="EMBL" id="AP018711">
    <property type="protein sequence ID" value="BBE32500.1"/>
    <property type="molecule type" value="Genomic_DNA"/>
</dbReference>
<organism evidence="16 18">
    <name type="scientific">Sphingosinicella microcystinivorans</name>
    <dbReference type="NCBI Taxonomy" id="335406"/>
    <lineage>
        <taxon>Bacteria</taxon>
        <taxon>Pseudomonadati</taxon>
        <taxon>Pseudomonadota</taxon>
        <taxon>Alphaproteobacteria</taxon>
        <taxon>Sphingomonadales</taxon>
        <taxon>Sphingosinicellaceae</taxon>
        <taxon>Sphingosinicella</taxon>
    </lineage>
</organism>
<dbReference type="InterPro" id="IPR012910">
    <property type="entry name" value="Plug_dom"/>
</dbReference>
<dbReference type="InterPro" id="IPR036942">
    <property type="entry name" value="Beta-barrel_TonB_sf"/>
</dbReference>
<keyword evidence="9 11" id="KW-0472">Membrane</keyword>
<dbReference type="Pfam" id="PF07715">
    <property type="entry name" value="Plug"/>
    <property type="match status" value="1"/>
</dbReference>
<evidence type="ECO:0000256" key="9">
    <source>
        <dbReference type="ARBA" id="ARBA00023136"/>
    </source>
</evidence>
<dbReference type="RefSeq" id="WP_121050368.1">
    <property type="nucleotide sequence ID" value="NZ_AP018711.1"/>
</dbReference>
<evidence type="ECO:0000256" key="11">
    <source>
        <dbReference type="PROSITE-ProRule" id="PRU01360"/>
    </source>
</evidence>
<evidence type="ECO:0000256" key="4">
    <source>
        <dbReference type="ARBA" id="ARBA00022496"/>
    </source>
</evidence>
<accession>A0AAD1FZF4</accession>
<evidence type="ECO:0000313" key="18">
    <source>
        <dbReference type="Proteomes" id="UP000275727"/>
    </source>
</evidence>
<comment type="similarity">
    <text evidence="11 12">Belongs to the TonB-dependent receptor family.</text>
</comment>
<feature type="chain" id="PRO_5042269985" evidence="13">
    <location>
        <begin position="33"/>
        <end position="784"/>
    </location>
</feature>
<proteinExistence type="inferred from homology"/>
<evidence type="ECO:0000256" key="7">
    <source>
        <dbReference type="ARBA" id="ARBA00023065"/>
    </source>
</evidence>
<evidence type="ECO:0000256" key="6">
    <source>
        <dbReference type="ARBA" id="ARBA00023004"/>
    </source>
</evidence>
<dbReference type="InterPro" id="IPR000531">
    <property type="entry name" value="Beta-barrel_TonB"/>
</dbReference>
<dbReference type="CDD" id="cd01347">
    <property type="entry name" value="ligand_gated_channel"/>
    <property type="match status" value="1"/>
</dbReference>
<feature type="signal peptide" evidence="13">
    <location>
        <begin position="1"/>
        <end position="32"/>
    </location>
</feature>
<evidence type="ECO:0000259" key="15">
    <source>
        <dbReference type="Pfam" id="PF07715"/>
    </source>
</evidence>
<dbReference type="Proteomes" id="UP000275727">
    <property type="component" value="Chromosome"/>
</dbReference>
<feature type="domain" description="TonB-dependent receptor plug" evidence="15">
    <location>
        <begin position="58"/>
        <end position="170"/>
    </location>
</feature>
<evidence type="ECO:0000256" key="1">
    <source>
        <dbReference type="ARBA" id="ARBA00004571"/>
    </source>
</evidence>
<dbReference type="GO" id="GO:0006826">
    <property type="term" value="P:iron ion transport"/>
    <property type="evidence" value="ECO:0007669"/>
    <property type="project" value="UniProtKB-KW"/>
</dbReference>
<dbReference type="AlphaFoldDB" id="A0AAD1FZF4"/>
<evidence type="ECO:0000256" key="8">
    <source>
        <dbReference type="ARBA" id="ARBA00023077"/>
    </source>
</evidence>
<keyword evidence="4" id="KW-0410">Iron transport</keyword>
<keyword evidence="10 11" id="KW-0998">Cell outer membrane</keyword>
<keyword evidence="13" id="KW-0732">Signal</keyword>
<keyword evidence="6" id="KW-0408">Iron</keyword>
<keyword evidence="19" id="KW-1185">Reference proteome</keyword>
<dbReference type="Pfam" id="PF00593">
    <property type="entry name" value="TonB_dep_Rec_b-barrel"/>
    <property type="match status" value="1"/>
</dbReference>
<evidence type="ECO:0000256" key="12">
    <source>
        <dbReference type="RuleBase" id="RU003357"/>
    </source>
</evidence>
<evidence type="ECO:0000256" key="5">
    <source>
        <dbReference type="ARBA" id="ARBA00022692"/>
    </source>
</evidence>
<dbReference type="PANTHER" id="PTHR32552">
    <property type="entry name" value="FERRICHROME IRON RECEPTOR-RELATED"/>
    <property type="match status" value="1"/>
</dbReference>
<evidence type="ECO:0000313" key="16">
    <source>
        <dbReference type="EMBL" id="BBE32500.1"/>
    </source>
</evidence>
<evidence type="ECO:0000259" key="14">
    <source>
        <dbReference type="Pfam" id="PF00593"/>
    </source>
</evidence>
<dbReference type="InterPro" id="IPR039426">
    <property type="entry name" value="TonB-dep_rcpt-like"/>
</dbReference>
<keyword evidence="5 11" id="KW-0812">Transmembrane</keyword>
<dbReference type="KEGG" id="smic:SmB9_01580"/>
<evidence type="ECO:0000313" key="19">
    <source>
        <dbReference type="Proteomes" id="UP000276029"/>
    </source>
</evidence>
<dbReference type="Gene3D" id="2.40.170.20">
    <property type="entry name" value="TonB-dependent receptor, beta-barrel domain"/>
    <property type="match status" value="1"/>
</dbReference>
<keyword evidence="8 12" id="KW-0798">TonB box</keyword>
<keyword evidence="3 11" id="KW-1134">Transmembrane beta strand</keyword>
<protein>
    <submittedName>
        <fullName evidence="17">Iron complex outermembrane receptor protein</fullName>
    </submittedName>
    <submittedName>
        <fullName evidence="16">TonB-dependent receptor</fullName>
    </submittedName>
</protein>
<dbReference type="Proteomes" id="UP000276029">
    <property type="component" value="Unassembled WGS sequence"/>
</dbReference>
<evidence type="ECO:0000313" key="17">
    <source>
        <dbReference type="EMBL" id="RKS88744.1"/>
    </source>
</evidence>
<evidence type="ECO:0000256" key="2">
    <source>
        <dbReference type="ARBA" id="ARBA00022448"/>
    </source>
</evidence>
<dbReference type="EMBL" id="RBWX01000008">
    <property type="protein sequence ID" value="RKS88744.1"/>
    <property type="molecule type" value="Genomic_DNA"/>
</dbReference>
<keyword evidence="2 11" id="KW-0813">Transport</keyword>
<evidence type="ECO:0000256" key="10">
    <source>
        <dbReference type="ARBA" id="ARBA00023237"/>
    </source>
</evidence>
<feature type="domain" description="TonB-dependent receptor-like beta-barrel" evidence="14">
    <location>
        <begin position="310"/>
        <end position="747"/>
    </location>
</feature>
<sequence>MTARSFAARRIFSLCLGASILGGLTAPSIALAQTGPEADESAGLAEIVVVARKREERLQDTPIAITALGGEDLTARGANALADVAGFVPNVSMYTAAGGSGGGANLSVFIRGVGQSEFLFTVDPGVGVYVDGIYYPRSVGSTFDLLDVERVEVLRGPQGTLFGKNTIGGAVNVTSAKPTGETRGFIEVTTGRFNRIDLRGSFETALVPDQVAMKLSASSQNRDGYGKRVDYFTGETVSHPGDIGQTAARLDLRFTPSSDVTVDIAADYSRWRQQAVPEKLLSFDQDLSVVATLWNIFVASPIPMSTDLISPDPFTTYGTGPNRNDLDMWGLSGTLNWDMSDTIALKSVTAYRRMKAHFGRDGDGGPMDYVATDNRQRQHQFSQELQLVGTSADERLKWVVGGFYFNEYGRDTNNVILASGFFNVFESLPGPIDGSPPEAPTAPGGAGNPVNVALDLDFDIFNKIRIKSYAAFGQATYTLADNLNLTVGARYTHESKDYTLRHVRVASGVPIIPLTTVGKSWDSFTPMASIDYRFSPQFMAYASVSRGFKSGGFNGRPTVDNTPPVPFNPEEVTAYEVGFKSDLLGRMLRFNAAAYWNDYTDIQLSRVKANEAGVLVLDLGNAGDAEVKGFELELQAQPVPALQLSAGLGYTDFKYTSLAAGVSDITLDTHQPFVPKWTGNASIVYTVPVSTSSSIAFRGDLTYKSRTYLDPTNVETLVQDGFALINTRITYSNDDLGLEIAAFVTNLTNKTYLGGGISAESSFGHTEGYYGRPREWGLSAKKRF</sequence>
<evidence type="ECO:0000256" key="3">
    <source>
        <dbReference type="ARBA" id="ARBA00022452"/>
    </source>
</evidence>
<reference evidence="16 18" key="1">
    <citation type="submission" date="2018-06" db="EMBL/GenBank/DDBJ databases">
        <title>Complete Genome Sequence of the Microcystin-Degrading Bacterium Sphingosinicella microcystinivorans Strain B-9.</title>
        <authorList>
            <person name="Jin H."/>
            <person name="Nishizawa T."/>
            <person name="Guo Y."/>
            <person name="Nishizawa A."/>
            <person name="Park H."/>
            <person name="Kato H."/>
            <person name="Tsuji K."/>
            <person name="Harada K."/>
        </authorList>
    </citation>
    <scope>NUCLEOTIDE SEQUENCE [LARGE SCALE GENOMIC DNA]</scope>
    <source>
        <strain evidence="16 18">B9</strain>
    </source>
</reference>
<comment type="subcellular location">
    <subcellularLocation>
        <location evidence="1 11">Cell outer membrane</location>
        <topology evidence="1 11">Multi-pass membrane protein</topology>
    </subcellularLocation>
</comment>
<reference evidence="17 19" key="2">
    <citation type="submission" date="2018-10" db="EMBL/GenBank/DDBJ databases">
        <title>Genomic Encyclopedia of Type Strains, Phase IV (KMG-IV): sequencing the most valuable type-strain genomes for metagenomic binning, comparative biology and taxonomic classification.</title>
        <authorList>
            <person name="Goeker M."/>
        </authorList>
    </citation>
    <scope>NUCLEOTIDE SEQUENCE [LARGE SCALE GENOMIC DNA]</scope>
    <source>
        <strain evidence="17 19">DSM 19791</strain>
    </source>
</reference>
<dbReference type="PANTHER" id="PTHR32552:SF81">
    <property type="entry name" value="TONB-DEPENDENT OUTER MEMBRANE RECEPTOR"/>
    <property type="match status" value="1"/>
</dbReference>
<gene>
    <name evidence="17" type="ORF">DFR51_1954</name>
    <name evidence="16" type="ORF">SmB9_01580</name>
</gene>
<name>A0AAD1FZF4_SPHMI</name>
<dbReference type="PROSITE" id="PS52016">
    <property type="entry name" value="TONB_DEPENDENT_REC_3"/>
    <property type="match status" value="1"/>
</dbReference>
<evidence type="ECO:0000256" key="13">
    <source>
        <dbReference type="SAM" id="SignalP"/>
    </source>
</evidence>
<keyword evidence="16" id="KW-0675">Receptor</keyword>
<dbReference type="SUPFAM" id="SSF56935">
    <property type="entry name" value="Porins"/>
    <property type="match status" value="1"/>
</dbReference>
<dbReference type="GO" id="GO:0009279">
    <property type="term" value="C:cell outer membrane"/>
    <property type="evidence" value="ECO:0007669"/>
    <property type="project" value="UniProtKB-SubCell"/>
</dbReference>